<evidence type="ECO:0000313" key="3">
    <source>
        <dbReference type="Proteomes" id="UP001328107"/>
    </source>
</evidence>
<feature type="non-terminal residue" evidence="2">
    <location>
        <position position="155"/>
    </location>
</feature>
<accession>A0AAN4ZBS5</accession>
<evidence type="ECO:0000313" key="2">
    <source>
        <dbReference type="EMBL" id="GMR37816.1"/>
    </source>
</evidence>
<reference evidence="3" key="1">
    <citation type="submission" date="2022-10" db="EMBL/GenBank/DDBJ databases">
        <title>Genome assembly of Pristionchus species.</title>
        <authorList>
            <person name="Yoshida K."/>
            <person name="Sommer R.J."/>
        </authorList>
    </citation>
    <scope>NUCLEOTIDE SEQUENCE [LARGE SCALE GENOMIC DNA]</scope>
    <source>
        <strain evidence="3">RS5460</strain>
    </source>
</reference>
<protein>
    <recommendedName>
        <fullName evidence="1">Metaxin glutathione S-transferase domain-containing protein</fullName>
    </recommendedName>
</protein>
<organism evidence="2 3">
    <name type="scientific">Pristionchus mayeri</name>
    <dbReference type="NCBI Taxonomy" id="1317129"/>
    <lineage>
        <taxon>Eukaryota</taxon>
        <taxon>Metazoa</taxon>
        <taxon>Ecdysozoa</taxon>
        <taxon>Nematoda</taxon>
        <taxon>Chromadorea</taxon>
        <taxon>Rhabditida</taxon>
        <taxon>Rhabditina</taxon>
        <taxon>Diplogasteromorpha</taxon>
        <taxon>Diplogasteroidea</taxon>
        <taxon>Neodiplogasteridae</taxon>
        <taxon>Pristionchus</taxon>
    </lineage>
</organism>
<keyword evidence="3" id="KW-1185">Reference proteome</keyword>
<dbReference type="Pfam" id="PF17171">
    <property type="entry name" value="GST_C_6"/>
    <property type="match status" value="1"/>
</dbReference>
<comment type="caution">
    <text evidence="2">The sequence shown here is derived from an EMBL/GenBank/DDBJ whole genome shotgun (WGS) entry which is preliminary data.</text>
</comment>
<sequence>ENGLLPFIELDGVQTCESQVILKRLTHHFNLKKYADSETEGIAHAIERQPDNYTAHLLRYDSINTLPSMIKVFLDGRVPSLFMPSVAAIASFFMRRSTRSAVQTSIGKRTKEEYDEMLRDDLLQLQNVLGDKQFLMGDTPTEVDCLALAHIGSAY</sequence>
<gene>
    <name evidence="2" type="ORF">PMAYCL1PPCAC_08011</name>
</gene>
<dbReference type="SUPFAM" id="SSF47616">
    <property type="entry name" value="GST C-terminal domain-like"/>
    <property type="match status" value="1"/>
</dbReference>
<dbReference type="InterPro" id="IPR036282">
    <property type="entry name" value="Glutathione-S-Trfase_C_sf"/>
</dbReference>
<name>A0AAN4ZBS5_9BILA</name>
<dbReference type="EMBL" id="BTRK01000002">
    <property type="protein sequence ID" value="GMR37816.1"/>
    <property type="molecule type" value="Genomic_DNA"/>
</dbReference>
<dbReference type="Gene3D" id="1.20.1050.10">
    <property type="match status" value="1"/>
</dbReference>
<dbReference type="PANTHER" id="PTHR12289:SF32">
    <property type="entry name" value="GST_C_6 DOMAIN-CONTAINING PROTEIN"/>
    <property type="match status" value="1"/>
</dbReference>
<dbReference type="InterPro" id="IPR033468">
    <property type="entry name" value="Metaxin_GST"/>
</dbReference>
<dbReference type="AlphaFoldDB" id="A0AAN4ZBS5"/>
<dbReference type="GO" id="GO:0005737">
    <property type="term" value="C:cytoplasm"/>
    <property type="evidence" value="ECO:0007669"/>
    <property type="project" value="TreeGrafter"/>
</dbReference>
<dbReference type="InterPro" id="IPR050931">
    <property type="entry name" value="Mito_Protein_Transport_Metaxin"/>
</dbReference>
<evidence type="ECO:0000259" key="1">
    <source>
        <dbReference type="Pfam" id="PF17171"/>
    </source>
</evidence>
<feature type="domain" description="Metaxin glutathione S-transferase" evidence="1">
    <location>
        <begin position="119"/>
        <end position="153"/>
    </location>
</feature>
<dbReference type="Proteomes" id="UP001328107">
    <property type="component" value="Unassembled WGS sequence"/>
</dbReference>
<proteinExistence type="predicted"/>
<dbReference type="PANTHER" id="PTHR12289">
    <property type="entry name" value="METAXIN RELATED"/>
    <property type="match status" value="1"/>
</dbReference>
<feature type="non-terminal residue" evidence="2">
    <location>
        <position position="1"/>
    </location>
</feature>